<accession>A0A645F5K3</accession>
<reference evidence="1" key="1">
    <citation type="submission" date="2019-08" db="EMBL/GenBank/DDBJ databases">
        <authorList>
            <person name="Kucharzyk K."/>
            <person name="Murdoch R.W."/>
            <person name="Higgins S."/>
            <person name="Loffler F."/>
        </authorList>
    </citation>
    <scope>NUCLEOTIDE SEQUENCE</scope>
</reference>
<name>A0A645F5K3_9ZZZZ</name>
<evidence type="ECO:0008006" key="2">
    <source>
        <dbReference type="Google" id="ProtNLM"/>
    </source>
</evidence>
<dbReference type="AlphaFoldDB" id="A0A645F5K3"/>
<sequence length="244" mass="24400">MNAFFFGRLHHGGGVGVLGEHVGALADQGHGGFALLARVVPGVDPDDTDLGLGIDAARTHGEGVDALQDLGDGKGGDIAQHVGLGHLACDHAIEVAALVETGVVVAEVLAGFVAGGMYEGDVGKLACNAFDVVHVAKAGGQHHLVAAGGEFADHPFGIGALGDVLDVLGLDLVAERLLHLLAAFVMLEGPAGVTDGADIDQTDLGGVLGLGGEGQGGCNGQGGRRAHEMTTLGHADSPSGWVWI</sequence>
<comment type="caution">
    <text evidence="1">The sequence shown here is derived from an EMBL/GenBank/DDBJ whole genome shotgun (WGS) entry which is preliminary data.</text>
</comment>
<evidence type="ECO:0000313" key="1">
    <source>
        <dbReference type="EMBL" id="MPN08802.1"/>
    </source>
</evidence>
<protein>
    <recommendedName>
        <fullName evidence="2">NAD-specific glutamate dehydrogenase</fullName>
    </recommendedName>
</protein>
<dbReference type="EMBL" id="VSSQ01054890">
    <property type="protein sequence ID" value="MPN08802.1"/>
    <property type="molecule type" value="Genomic_DNA"/>
</dbReference>
<proteinExistence type="predicted"/>
<gene>
    <name evidence="1" type="ORF">SDC9_156087</name>
</gene>
<organism evidence="1">
    <name type="scientific">bioreactor metagenome</name>
    <dbReference type="NCBI Taxonomy" id="1076179"/>
    <lineage>
        <taxon>unclassified sequences</taxon>
        <taxon>metagenomes</taxon>
        <taxon>ecological metagenomes</taxon>
    </lineage>
</organism>